<keyword evidence="4" id="KW-1185">Reference proteome</keyword>
<dbReference type="PANTHER" id="PTHR30337">
    <property type="entry name" value="COMPONENT OF ATP-DEPENDENT DSDNA EXONUCLEASE"/>
    <property type="match status" value="1"/>
</dbReference>
<dbReference type="InterPro" id="IPR004843">
    <property type="entry name" value="Calcineurin-like_PHP"/>
</dbReference>
<dbReference type="Pfam" id="PF00149">
    <property type="entry name" value="Metallophos"/>
    <property type="match status" value="1"/>
</dbReference>
<keyword evidence="3" id="KW-0540">Nuclease</keyword>
<reference evidence="3 4" key="1">
    <citation type="submission" date="2019-07" db="EMBL/GenBank/DDBJ databases">
        <authorList>
            <person name="Li J."/>
        </authorList>
    </citation>
    <scope>NUCLEOTIDE SEQUENCE [LARGE SCALE GENOMIC DNA]</scope>
    <source>
        <strain evidence="3 4">TKL69</strain>
    </source>
</reference>
<dbReference type="AlphaFoldDB" id="A0A516KE78"/>
<dbReference type="InterPro" id="IPR041796">
    <property type="entry name" value="Mre11_N"/>
</dbReference>
<dbReference type="SUPFAM" id="SSF56300">
    <property type="entry name" value="Metallo-dependent phosphatases"/>
    <property type="match status" value="1"/>
</dbReference>
<dbReference type="OrthoDB" id="9773856at2"/>
<proteinExistence type="predicted"/>
<dbReference type="KEGG" id="aqt:FN924_05700"/>
<dbReference type="PANTHER" id="PTHR30337:SF7">
    <property type="entry name" value="PHOSPHOESTERASE"/>
    <property type="match status" value="1"/>
</dbReference>
<protein>
    <submittedName>
        <fullName evidence="3">DNA repair exonuclease</fullName>
    </submittedName>
</protein>
<organism evidence="3 4">
    <name type="scientific">Radiobacillus deserti</name>
    <dbReference type="NCBI Taxonomy" id="2594883"/>
    <lineage>
        <taxon>Bacteria</taxon>
        <taxon>Bacillati</taxon>
        <taxon>Bacillota</taxon>
        <taxon>Bacilli</taxon>
        <taxon>Bacillales</taxon>
        <taxon>Bacillaceae</taxon>
        <taxon>Radiobacillus</taxon>
    </lineage>
</organism>
<dbReference type="PIRSF" id="PIRSF033091">
    <property type="entry name" value="Pesterase_YhaO"/>
    <property type="match status" value="1"/>
</dbReference>
<accession>A0A516KE78</accession>
<dbReference type="GO" id="GO:0004527">
    <property type="term" value="F:exonuclease activity"/>
    <property type="evidence" value="ECO:0007669"/>
    <property type="project" value="UniProtKB-KW"/>
</dbReference>
<dbReference type="EMBL" id="CP041666">
    <property type="protein sequence ID" value="QDP39713.1"/>
    <property type="molecule type" value="Genomic_DNA"/>
</dbReference>
<dbReference type="InterPro" id="IPR014576">
    <property type="entry name" value="Pesterase_YhaO"/>
</dbReference>
<gene>
    <name evidence="3" type="ORF">FN924_05700</name>
</gene>
<dbReference type="Proteomes" id="UP000315215">
    <property type="component" value="Chromosome"/>
</dbReference>
<name>A0A516KE78_9BACI</name>
<feature type="domain" description="Calcineurin-like phosphoesterase" evidence="2">
    <location>
        <begin position="6"/>
        <end position="204"/>
    </location>
</feature>
<sequence>MTKGTIKFIHCADLHLDSPFKGLSNMSPKKYNDVQASTFTALSRLVRLAINEQVDFVLIVGDIFDKELLSLKAQIKFKEAMEQLHRQHIPVFASFGNHDYVGQRSLAVTLPENVKLFESEEVSHYPFIKDGKRLAHIYGFSYKEREVRTNKSSEYVRMEGAPFHIATLHGSFSTNKEHDVYAPFQISDLDSKPFDYWALGHIHKRDVLKTDPFIVYPGNIQGRSKKETGEKGCYVVEMDESTTELSFFPLQDIRFETLELDIRHCMNIGDVAAVLHQNIQHYKGGKYILTIQFLGLSSNLRNWHVTGQVADIMELENERDDFSMEEWIHIEGYKLSYYQDPSDQSEEQLGFRKEVFRSLQEEVQIQEIIQPLVQHKQVRKYLDAFTEAEQEELKEATKELIMEQLTKEG</sequence>
<evidence type="ECO:0000313" key="4">
    <source>
        <dbReference type="Proteomes" id="UP000315215"/>
    </source>
</evidence>
<dbReference type="Gene3D" id="3.60.21.10">
    <property type="match status" value="1"/>
</dbReference>
<evidence type="ECO:0000256" key="1">
    <source>
        <dbReference type="ARBA" id="ARBA00022801"/>
    </source>
</evidence>
<evidence type="ECO:0000259" key="2">
    <source>
        <dbReference type="Pfam" id="PF00149"/>
    </source>
</evidence>
<dbReference type="InterPro" id="IPR029052">
    <property type="entry name" value="Metallo-depent_PP-like"/>
</dbReference>
<keyword evidence="3" id="KW-0269">Exonuclease</keyword>
<dbReference type="InterPro" id="IPR050535">
    <property type="entry name" value="DNA_Repair-Maintenance_Comp"/>
</dbReference>
<evidence type="ECO:0000313" key="3">
    <source>
        <dbReference type="EMBL" id="QDP39713.1"/>
    </source>
</evidence>
<dbReference type="CDD" id="cd00840">
    <property type="entry name" value="MPP_Mre11_N"/>
    <property type="match status" value="1"/>
</dbReference>
<keyword evidence="1" id="KW-0378">Hydrolase</keyword>
<dbReference type="RefSeq" id="WP_143892564.1">
    <property type="nucleotide sequence ID" value="NZ_CP041666.1"/>
</dbReference>